<dbReference type="EMBL" id="FRCX01000011">
    <property type="protein sequence ID" value="SHN40519.1"/>
    <property type="molecule type" value="Genomic_DNA"/>
</dbReference>
<evidence type="ECO:0000313" key="2">
    <source>
        <dbReference type="Proteomes" id="UP000184339"/>
    </source>
</evidence>
<dbReference type="AlphaFoldDB" id="A0A1M7R536"/>
<dbReference type="Proteomes" id="UP000184339">
    <property type="component" value="Unassembled WGS sequence"/>
</dbReference>
<name>A0A1M7R536_9BURK</name>
<proteinExistence type="predicted"/>
<sequence>MKHVDQTTLAAAKDLLESYKKQSQSPVRQKNLDLLWPRWPVKFPHLWPPQIPPPSDRIAAL</sequence>
<dbReference type="STRING" id="551987.SAMN05192549_1112"/>
<evidence type="ECO:0000313" key="1">
    <source>
        <dbReference type="EMBL" id="SHN40519.1"/>
    </source>
</evidence>
<reference evidence="2" key="1">
    <citation type="submission" date="2016-11" db="EMBL/GenBank/DDBJ databases">
        <authorList>
            <person name="Varghese N."/>
            <person name="Submissions S."/>
        </authorList>
    </citation>
    <scope>NUCLEOTIDE SEQUENCE [LARGE SCALE GENOMIC DNA]</scope>
    <source>
        <strain evidence="2">Sac-22</strain>
    </source>
</reference>
<accession>A0A1M7R536</accession>
<protein>
    <submittedName>
        <fullName evidence="1">Uncharacterized protein</fullName>
    </submittedName>
</protein>
<gene>
    <name evidence="1" type="ORF">SAMN05192549_1112</name>
</gene>
<keyword evidence="2" id="KW-1185">Reference proteome</keyword>
<organism evidence="1 2">
    <name type="scientific">Duganella sacchari</name>
    <dbReference type="NCBI Taxonomy" id="551987"/>
    <lineage>
        <taxon>Bacteria</taxon>
        <taxon>Pseudomonadati</taxon>
        <taxon>Pseudomonadota</taxon>
        <taxon>Betaproteobacteria</taxon>
        <taxon>Burkholderiales</taxon>
        <taxon>Oxalobacteraceae</taxon>
        <taxon>Telluria group</taxon>
        <taxon>Duganella</taxon>
    </lineage>
</organism>